<dbReference type="Proteomes" id="UP001319080">
    <property type="component" value="Unassembled WGS sequence"/>
</dbReference>
<sequence length="59" mass="6858">MNTSSKDNIYPIGTFVTAKINPSLPLVVHQYYQRIYYCAVVNDPGHKQFAYFERELTQS</sequence>
<dbReference type="RefSeq" id="WP_254087088.1">
    <property type="nucleotide sequence ID" value="NZ_JAHESE010000035.1"/>
</dbReference>
<dbReference type="AlphaFoldDB" id="A0AAP2E1S6"/>
<organism evidence="1 2">
    <name type="scientific">Dawidia cretensis</name>
    <dbReference type="NCBI Taxonomy" id="2782350"/>
    <lineage>
        <taxon>Bacteria</taxon>
        <taxon>Pseudomonadati</taxon>
        <taxon>Bacteroidota</taxon>
        <taxon>Cytophagia</taxon>
        <taxon>Cytophagales</taxon>
        <taxon>Chryseotaleaceae</taxon>
        <taxon>Dawidia</taxon>
    </lineage>
</organism>
<protein>
    <submittedName>
        <fullName evidence="1">Uncharacterized protein</fullName>
    </submittedName>
</protein>
<gene>
    <name evidence="1" type="ORF">KK062_24965</name>
</gene>
<name>A0AAP2E1S6_9BACT</name>
<evidence type="ECO:0000313" key="2">
    <source>
        <dbReference type="Proteomes" id="UP001319080"/>
    </source>
</evidence>
<reference evidence="1 2" key="1">
    <citation type="submission" date="2021-05" db="EMBL/GenBank/DDBJ databases">
        <title>A Polyphasic approach of four new species of the genus Ohtaekwangia: Ohtaekwangia histidinii sp. nov., Ohtaekwangia cretensis sp. nov., Ohtaekwangia indiensis sp. nov., Ohtaekwangia reichenbachii sp. nov. from diverse environment.</title>
        <authorList>
            <person name="Octaviana S."/>
        </authorList>
    </citation>
    <scope>NUCLEOTIDE SEQUENCE [LARGE SCALE GENOMIC DNA]</scope>
    <source>
        <strain evidence="1 2">PWU5</strain>
    </source>
</reference>
<proteinExistence type="predicted"/>
<evidence type="ECO:0000313" key="1">
    <source>
        <dbReference type="EMBL" id="MBT1711518.1"/>
    </source>
</evidence>
<accession>A0AAP2E1S6</accession>
<dbReference type="EMBL" id="JAHESE010000035">
    <property type="protein sequence ID" value="MBT1711518.1"/>
    <property type="molecule type" value="Genomic_DNA"/>
</dbReference>
<keyword evidence="2" id="KW-1185">Reference proteome</keyword>
<comment type="caution">
    <text evidence="1">The sequence shown here is derived from an EMBL/GenBank/DDBJ whole genome shotgun (WGS) entry which is preliminary data.</text>
</comment>